<gene>
    <name evidence="10" type="primary">mscL</name>
    <name evidence="11" type="ORF">EDD77_13832</name>
</gene>
<dbReference type="NCBIfam" id="NF001843">
    <property type="entry name" value="PRK00567.1-4"/>
    <property type="match status" value="1"/>
</dbReference>
<protein>
    <recommendedName>
        <fullName evidence="10">Large-conductance mechanosensitive channel</fullName>
    </recommendedName>
</protein>
<comment type="subcellular location">
    <subcellularLocation>
        <location evidence="1 10">Cell membrane</location>
        <topology evidence="1 10">Multi-pass membrane protein</topology>
    </subcellularLocation>
</comment>
<reference evidence="11 12" key="1">
    <citation type="submission" date="2019-03" db="EMBL/GenBank/DDBJ databases">
        <title>Genomic Encyclopedia of Type Strains, Phase IV (KMG-IV): sequencing the most valuable type-strain genomes for metagenomic binning, comparative biology and taxonomic classification.</title>
        <authorList>
            <person name="Goeker M."/>
        </authorList>
    </citation>
    <scope>NUCLEOTIDE SEQUENCE [LARGE SCALE GENOMIC DNA]</scope>
    <source>
        <strain evidence="11 12">DSM 100451</strain>
    </source>
</reference>
<evidence type="ECO:0000256" key="4">
    <source>
        <dbReference type="ARBA" id="ARBA00022475"/>
    </source>
</evidence>
<dbReference type="NCBIfam" id="TIGR00220">
    <property type="entry name" value="mscL"/>
    <property type="match status" value="1"/>
</dbReference>
<evidence type="ECO:0000313" key="12">
    <source>
        <dbReference type="Proteomes" id="UP000295184"/>
    </source>
</evidence>
<proteinExistence type="inferred from homology"/>
<dbReference type="RefSeq" id="WP_058966548.1">
    <property type="nucleotide sequence ID" value="NZ_CABKVM010000019.1"/>
</dbReference>
<dbReference type="Gene3D" id="1.10.1200.120">
    <property type="entry name" value="Large-conductance mechanosensitive channel, MscL, domain 1"/>
    <property type="match status" value="1"/>
</dbReference>
<evidence type="ECO:0000256" key="7">
    <source>
        <dbReference type="ARBA" id="ARBA00023065"/>
    </source>
</evidence>
<keyword evidence="3 10" id="KW-0813">Transport</keyword>
<comment type="similarity">
    <text evidence="2 10">Belongs to the MscL family.</text>
</comment>
<dbReference type="GO" id="GO:0005886">
    <property type="term" value="C:plasma membrane"/>
    <property type="evidence" value="ECO:0007669"/>
    <property type="project" value="UniProtKB-SubCell"/>
</dbReference>
<dbReference type="Proteomes" id="UP000295184">
    <property type="component" value="Unassembled WGS sequence"/>
</dbReference>
<comment type="subunit">
    <text evidence="10">Homopentamer.</text>
</comment>
<dbReference type="OrthoDB" id="9810350at2"/>
<keyword evidence="4 10" id="KW-1003">Cell membrane</keyword>
<evidence type="ECO:0000256" key="3">
    <source>
        <dbReference type="ARBA" id="ARBA00022448"/>
    </source>
</evidence>
<evidence type="ECO:0000256" key="10">
    <source>
        <dbReference type="HAMAP-Rule" id="MF_00115"/>
    </source>
</evidence>
<keyword evidence="9 10" id="KW-0407">Ion channel</keyword>
<dbReference type="PANTHER" id="PTHR30266:SF2">
    <property type="entry name" value="LARGE-CONDUCTANCE MECHANOSENSITIVE CHANNEL"/>
    <property type="match status" value="1"/>
</dbReference>
<evidence type="ECO:0000256" key="6">
    <source>
        <dbReference type="ARBA" id="ARBA00022989"/>
    </source>
</evidence>
<organism evidence="11 12">
    <name type="scientific">Allofournierella massiliensis</name>
    <dbReference type="NCBI Taxonomy" id="1650663"/>
    <lineage>
        <taxon>Bacteria</taxon>
        <taxon>Bacillati</taxon>
        <taxon>Bacillota</taxon>
        <taxon>Clostridia</taxon>
        <taxon>Eubacteriales</taxon>
        <taxon>Oscillospiraceae</taxon>
        <taxon>Allofournierella</taxon>
    </lineage>
</organism>
<dbReference type="STRING" id="1650663.GCA_001486665_03138"/>
<accession>A0A4R1QJZ7</accession>
<dbReference type="InterPro" id="IPR019823">
    <property type="entry name" value="Mechanosensitive_channel_CS"/>
</dbReference>
<keyword evidence="7 10" id="KW-0406">Ion transport</keyword>
<evidence type="ECO:0000256" key="2">
    <source>
        <dbReference type="ARBA" id="ARBA00007254"/>
    </source>
</evidence>
<dbReference type="SUPFAM" id="SSF81330">
    <property type="entry name" value="Gated mechanosensitive channel"/>
    <property type="match status" value="1"/>
</dbReference>
<dbReference type="InterPro" id="IPR037673">
    <property type="entry name" value="MSC/AndL"/>
</dbReference>
<dbReference type="PANTHER" id="PTHR30266">
    <property type="entry name" value="MECHANOSENSITIVE CHANNEL MSCL"/>
    <property type="match status" value="1"/>
</dbReference>
<name>A0A4R1QJZ7_9FIRM</name>
<feature type="transmembrane region" description="Helical" evidence="10">
    <location>
        <begin position="75"/>
        <end position="96"/>
    </location>
</feature>
<keyword evidence="6 10" id="KW-1133">Transmembrane helix</keyword>
<feature type="transmembrane region" description="Helical" evidence="10">
    <location>
        <begin position="20"/>
        <end position="38"/>
    </location>
</feature>
<keyword evidence="5 10" id="KW-0812">Transmembrane</keyword>
<comment type="caution">
    <text evidence="11">The sequence shown here is derived from an EMBL/GenBank/DDBJ whole genome shotgun (WGS) entry which is preliminary data.</text>
</comment>
<evidence type="ECO:0000256" key="8">
    <source>
        <dbReference type="ARBA" id="ARBA00023136"/>
    </source>
</evidence>
<dbReference type="InterPro" id="IPR036019">
    <property type="entry name" value="MscL_channel"/>
</dbReference>
<dbReference type="HAMAP" id="MF_00115">
    <property type="entry name" value="MscL"/>
    <property type="match status" value="1"/>
</dbReference>
<comment type="function">
    <text evidence="10">Channel that opens in response to stretch forces in the membrane lipid bilayer. May participate in the regulation of osmotic pressure changes within the cell.</text>
</comment>
<evidence type="ECO:0000256" key="5">
    <source>
        <dbReference type="ARBA" id="ARBA00022692"/>
    </source>
</evidence>
<dbReference type="AlphaFoldDB" id="A0A4R1QJZ7"/>
<dbReference type="EMBL" id="SLUM01000038">
    <property type="protein sequence ID" value="TCL52991.1"/>
    <property type="molecule type" value="Genomic_DNA"/>
</dbReference>
<dbReference type="InterPro" id="IPR001185">
    <property type="entry name" value="MS_channel"/>
</dbReference>
<dbReference type="Pfam" id="PF01741">
    <property type="entry name" value="MscL"/>
    <property type="match status" value="1"/>
</dbReference>
<dbReference type="PRINTS" id="PR01264">
    <property type="entry name" value="MECHCHANNEL"/>
</dbReference>
<dbReference type="GO" id="GO:0008381">
    <property type="term" value="F:mechanosensitive monoatomic ion channel activity"/>
    <property type="evidence" value="ECO:0007669"/>
    <property type="project" value="UniProtKB-UniRule"/>
</dbReference>
<evidence type="ECO:0000313" key="11">
    <source>
        <dbReference type="EMBL" id="TCL52991.1"/>
    </source>
</evidence>
<evidence type="ECO:0000256" key="9">
    <source>
        <dbReference type="ARBA" id="ARBA00023303"/>
    </source>
</evidence>
<evidence type="ECO:0000256" key="1">
    <source>
        <dbReference type="ARBA" id="ARBA00004651"/>
    </source>
</evidence>
<sequence>MKQFLKEFKEFAMRGNVIDMAVGVVVGGAFSKIVTSLVNDIVMPLISLATGQVNFTVLSYVFHSGDNEVVLTYGNFIQTVVEFVILAFCVFCAVKLMTKLRIEKKKEEAKAPAAPPAPTSEELLTEIRDLLRAQAGQNSTPES</sequence>
<dbReference type="PROSITE" id="PS01327">
    <property type="entry name" value="MSCL"/>
    <property type="match status" value="1"/>
</dbReference>
<keyword evidence="8 10" id="KW-0472">Membrane</keyword>